<reference evidence="1 2" key="2">
    <citation type="journal article" date="2022" name="Mol. Ecol. Resour.">
        <title>The genomes of chicory, endive, great burdock and yacon provide insights into Asteraceae paleo-polyploidization history and plant inulin production.</title>
        <authorList>
            <person name="Fan W."/>
            <person name="Wang S."/>
            <person name="Wang H."/>
            <person name="Wang A."/>
            <person name="Jiang F."/>
            <person name="Liu H."/>
            <person name="Zhao H."/>
            <person name="Xu D."/>
            <person name="Zhang Y."/>
        </authorList>
    </citation>
    <scope>NUCLEOTIDE SEQUENCE [LARGE SCALE GENOMIC DNA]</scope>
    <source>
        <strain evidence="2">cv. Niubang</strain>
    </source>
</reference>
<dbReference type="Proteomes" id="UP001055879">
    <property type="component" value="Linkage Group LG18"/>
</dbReference>
<evidence type="ECO:0000313" key="1">
    <source>
        <dbReference type="EMBL" id="KAI3665461.1"/>
    </source>
</evidence>
<dbReference type="EMBL" id="CM042064">
    <property type="protein sequence ID" value="KAI3665461.1"/>
    <property type="molecule type" value="Genomic_DNA"/>
</dbReference>
<proteinExistence type="predicted"/>
<name>A0ACB8XF84_ARCLA</name>
<organism evidence="1 2">
    <name type="scientific">Arctium lappa</name>
    <name type="common">Greater burdock</name>
    <name type="synonym">Lappa major</name>
    <dbReference type="NCBI Taxonomy" id="4217"/>
    <lineage>
        <taxon>Eukaryota</taxon>
        <taxon>Viridiplantae</taxon>
        <taxon>Streptophyta</taxon>
        <taxon>Embryophyta</taxon>
        <taxon>Tracheophyta</taxon>
        <taxon>Spermatophyta</taxon>
        <taxon>Magnoliopsida</taxon>
        <taxon>eudicotyledons</taxon>
        <taxon>Gunneridae</taxon>
        <taxon>Pentapetalae</taxon>
        <taxon>asterids</taxon>
        <taxon>campanulids</taxon>
        <taxon>Asterales</taxon>
        <taxon>Asteraceae</taxon>
        <taxon>Carduoideae</taxon>
        <taxon>Cardueae</taxon>
        <taxon>Arctiinae</taxon>
        <taxon>Arctium</taxon>
    </lineage>
</organism>
<comment type="caution">
    <text evidence="1">The sequence shown here is derived from an EMBL/GenBank/DDBJ whole genome shotgun (WGS) entry which is preliminary data.</text>
</comment>
<protein>
    <submittedName>
        <fullName evidence="1">Uncharacterized protein</fullName>
    </submittedName>
</protein>
<reference evidence="2" key="1">
    <citation type="journal article" date="2022" name="Mol. Ecol. Resour.">
        <title>The genomes of chicory, endive, great burdock and yacon provide insights into Asteraceae palaeo-polyploidization history and plant inulin production.</title>
        <authorList>
            <person name="Fan W."/>
            <person name="Wang S."/>
            <person name="Wang H."/>
            <person name="Wang A."/>
            <person name="Jiang F."/>
            <person name="Liu H."/>
            <person name="Zhao H."/>
            <person name="Xu D."/>
            <person name="Zhang Y."/>
        </authorList>
    </citation>
    <scope>NUCLEOTIDE SEQUENCE [LARGE SCALE GENOMIC DNA]</scope>
    <source>
        <strain evidence="2">cv. Niubang</strain>
    </source>
</reference>
<evidence type="ECO:0000313" key="2">
    <source>
        <dbReference type="Proteomes" id="UP001055879"/>
    </source>
</evidence>
<keyword evidence="2" id="KW-1185">Reference proteome</keyword>
<accession>A0ACB8XF84</accession>
<gene>
    <name evidence="1" type="ORF">L6452_44088</name>
</gene>
<sequence>MVYSYQFYNPCSTLQFLSNYINYVSQSLDLQRQHALNVWRRKDRDERALQKLRKNNRLAFKVQKMQSCCAAAADKLKGFFMVVPALSVAKPYAPEAPIAPLYGTTSYASVFEPRVISTSSFVFKFVPQQTLPSTSSMQVPSGSVDQPHTVAGAISHTAS</sequence>